<sequence>MTDLGFPIIGNSKLTKPLKNSSDKGLLLALTAIKIYGFPNIDDNILYINHSEPLKFESIINRELKFYNKKLKKQEEEIENLSLPSNLNAVKEHDPNYDIPVSYITMKKIFYGHTFSISRDTLIPRPSTEVLVDAAIETIKDFSLSKQKQFSVLDLGTGSGCVLISIILNCADKVKSGMGIDLSEPALKIAKENSVSLDVASKTKFMCMDFTKMHLSDQFLGLGSFDIIVCNPPYISTNDYANLNISTSFEPSMAICAGNDKYKCYEEIRNSLDQALTTKEHNGIVNENTVLIFEVGKNMEKGVIKIFESWKYLKSWNDSQESVRCVAFVKNKSNYTQ</sequence>
<dbReference type="Proteomes" id="UP000245383">
    <property type="component" value="Unassembled WGS sequence"/>
</dbReference>
<organism evidence="5 6">
    <name type="scientific">Smittium simulii</name>
    <dbReference type="NCBI Taxonomy" id="133385"/>
    <lineage>
        <taxon>Eukaryota</taxon>
        <taxon>Fungi</taxon>
        <taxon>Fungi incertae sedis</taxon>
        <taxon>Zoopagomycota</taxon>
        <taxon>Kickxellomycotina</taxon>
        <taxon>Harpellomycetes</taxon>
        <taxon>Harpellales</taxon>
        <taxon>Legeriomycetaceae</taxon>
        <taxon>Smittium</taxon>
    </lineage>
</organism>
<dbReference type="InterPro" id="IPR029063">
    <property type="entry name" value="SAM-dependent_MTases_sf"/>
</dbReference>
<dbReference type="InterPro" id="IPR002052">
    <property type="entry name" value="DNA_methylase_N6_adenine_CS"/>
</dbReference>
<evidence type="ECO:0000259" key="4">
    <source>
        <dbReference type="Pfam" id="PF13847"/>
    </source>
</evidence>
<accession>A0A2T9YP11</accession>
<dbReference type="GO" id="GO:0008276">
    <property type="term" value="F:protein methyltransferase activity"/>
    <property type="evidence" value="ECO:0007669"/>
    <property type="project" value="InterPro"/>
</dbReference>
<dbReference type="NCBIfam" id="TIGR00536">
    <property type="entry name" value="hemK_fam"/>
    <property type="match status" value="1"/>
</dbReference>
<dbReference type="EMBL" id="MBFR01000101">
    <property type="protein sequence ID" value="PVU94088.1"/>
    <property type="molecule type" value="Genomic_DNA"/>
</dbReference>
<gene>
    <name evidence="5" type="ORF">BB561_002805</name>
</gene>
<feature type="domain" description="Methyltransferase" evidence="4">
    <location>
        <begin position="148"/>
        <end position="273"/>
    </location>
</feature>
<dbReference type="GO" id="GO:0032259">
    <property type="term" value="P:methylation"/>
    <property type="evidence" value="ECO:0007669"/>
    <property type="project" value="UniProtKB-KW"/>
</dbReference>
<dbReference type="InterPro" id="IPR004556">
    <property type="entry name" value="HemK-like"/>
</dbReference>
<protein>
    <recommendedName>
        <fullName evidence="4">Methyltransferase domain-containing protein</fullName>
    </recommendedName>
</protein>
<comment type="caution">
    <text evidence="5">The sequence shown here is derived from an EMBL/GenBank/DDBJ whole genome shotgun (WGS) entry which is preliminary data.</text>
</comment>
<dbReference type="GO" id="GO:0005739">
    <property type="term" value="C:mitochondrion"/>
    <property type="evidence" value="ECO:0007669"/>
    <property type="project" value="TreeGrafter"/>
</dbReference>
<dbReference type="InterPro" id="IPR025714">
    <property type="entry name" value="Methyltranfer_dom"/>
</dbReference>
<evidence type="ECO:0000313" key="6">
    <source>
        <dbReference type="Proteomes" id="UP000245383"/>
    </source>
</evidence>
<dbReference type="OrthoDB" id="269872at2759"/>
<dbReference type="GO" id="GO:0003676">
    <property type="term" value="F:nucleic acid binding"/>
    <property type="evidence" value="ECO:0007669"/>
    <property type="project" value="InterPro"/>
</dbReference>
<evidence type="ECO:0000313" key="5">
    <source>
        <dbReference type="EMBL" id="PVU94088.1"/>
    </source>
</evidence>
<keyword evidence="3" id="KW-0949">S-adenosyl-L-methionine</keyword>
<dbReference type="STRING" id="133385.A0A2T9YP11"/>
<dbReference type="Gene3D" id="3.40.50.150">
    <property type="entry name" value="Vaccinia Virus protein VP39"/>
    <property type="match status" value="1"/>
</dbReference>
<dbReference type="AlphaFoldDB" id="A0A2T9YP11"/>
<dbReference type="CDD" id="cd02440">
    <property type="entry name" value="AdoMet_MTases"/>
    <property type="match status" value="1"/>
</dbReference>
<name>A0A2T9YP11_9FUNG</name>
<dbReference type="InterPro" id="IPR050320">
    <property type="entry name" value="N5-glutamine_MTase"/>
</dbReference>
<dbReference type="SUPFAM" id="SSF53335">
    <property type="entry name" value="S-adenosyl-L-methionine-dependent methyltransferases"/>
    <property type="match status" value="1"/>
</dbReference>
<evidence type="ECO:0000256" key="1">
    <source>
        <dbReference type="ARBA" id="ARBA00022603"/>
    </source>
</evidence>
<dbReference type="PANTHER" id="PTHR18895">
    <property type="entry name" value="HEMK METHYLTRANSFERASE"/>
    <property type="match status" value="1"/>
</dbReference>
<evidence type="ECO:0000256" key="2">
    <source>
        <dbReference type="ARBA" id="ARBA00022679"/>
    </source>
</evidence>
<dbReference type="PROSITE" id="PS00092">
    <property type="entry name" value="N6_MTASE"/>
    <property type="match status" value="1"/>
</dbReference>
<reference evidence="5 6" key="1">
    <citation type="journal article" date="2018" name="MBio">
        <title>Comparative Genomics Reveals the Core Gene Toolbox for the Fungus-Insect Symbiosis.</title>
        <authorList>
            <person name="Wang Y."/>
            <person name="Stata M."/>
            <person name="Wang W."/>
            <person name="Stajich J.E."/>
            <person name="White M.M."/>
            <person name="Moncalvo J.M."/>
        </authorList>
    </citation>
    <scope>NUCLEOTIDE SEQUENCE [LARGE SCALE GENOMIC DNA]</scope>
    <source>
        <strain evidence="5 6">SWE-8-4</strain>
    </source>
</reference>
<keyword evidence="1" id="KW-0489">Methyltransferase</keyword>
<dbReference type="PANTHER" id="PTHR18895:SF74">
    <property type="entry name" value="MTRF1L RELEASE FACTOR GLUTAMINE METHYLTRANSFERASE"/>
    <property type="match status" value="1"/>
</dbReference>
<keyword evidence="2" id="KW-0808">Transferase</keyword>
<proteinExistence type="predicted"/>
<evidence type="ECO:0000256" key="3">
    <source>
        <dbReference type="ARBA" id="ARBA00022691"/>
    </source>
</evidence>
<dbReference type="Pfam" id="PF13847">
    <property type="entry name" value="Methyltransf_31"/>
    <property type="match status" value="1"/>
</dbReference>
<keyword evidence="6" id="KW-1185">Reference proteome</keyword>